<gene>
    <name evidence="1" type="ORF">C823_02744</name>
</gene>
<protein>
    <submittedName>
        <fullName evidence="1">Uncharacterized protein</fullName>
    </submittedName>
</protein>
<dbReference type="HOGENOM" id="CLU_2522598_0_0_9"/>
<name>N2AGY0_9FIRM</name>
<accession>N2AGY0</accession>
<evidence type="ECO:0000313" key="1">
    <source>
        <dbReference type="EMBL" id="EMZ25728.1"/>
    </source>
</evidence>
<keyword evidence="2" id="KW-1185">Reference proteome</keyword>
<proteinExistence type="predicted"/>
<dbReference type="STRING" id="1235802.C823_02744"/>
<dbReference type="PATRIC" id="fig|1235802.3.peg.2897"/>
<organism evidence="1 2">
    <name type="scientific">Eubacterium plexicaudatum ASF492</name>
    <dbReference type="NCBI Taxonomy" id="1235802"/>
    <lineage>
        <taxon>Bacteria</taxon>
        <taxon>Bacillati</taxon>
        <taxon>Bacillota</taxon>
        <taxon>Clostridia</taxon>
        <taxon>Eubacteriales</taxon>
        <taxon>Eubacteriaceae</taxon>
        <taxon>Eubacterium</taxon>
    </lineage>
</organism>
<comment type="caution">
    <text evidence="1">The sequence shown here is derived from an EMBL/GenBank/DDBJ whole genome shotgun (WGS) entry which is preliminary data.</text>
</comment>
<reference evidence="1 2" key="1">
    <citation type="journal article" date="2014" name="Genome Announc.">
        <title>Draft genome sequences of the altered schaedler flora, a defined bacterial community from gnotobiotic mice.</title>
        <authorList>
            <person name="Wannemuehler M.J."/>
            <person name="Overstreet A.M."/>
            <person name="Ward D.V."/>
            <person name="Phillips G.J."/>
        </authorList>
    </citation>
    <scope>NUCLEOTIDE SEQUENCE [LARGE SCALE GENOMIC DNA]</scope>
    <source>
        <strain evidence="1 2">ASF492</strain>
    </source>
</reference>
<dbReference type="Proteomes" id="UP000012589">
    <property type="component" value="Unassembled WGS sequence"/>
</dbReference>
<dbReference type="EMBL" id="AQFT01000087">
    <property type="protein sequence ID" value="EMZ25728.1"/>
    <property type="molecule type" value="Genomic_DNA"/>
</dbReference>
<dbReference type="AlphaFoldDB" id="N2AGY0"/>
<evidence type="ECO:0000313" key="2">
    <source>
        <dbReference type="Proteomes" id="UP000012589"/>
    </source>
</evidence>
<sequence>MNEIKMALEELKLNERQITVSSNHFYNVCFEALLYENLYEKLERQDKEFMDYMYDHDFNFGLYRIDQNKITENTKLKLQKIYNC</sequence>